<evidence type="ECO:0000256" key="13">
    <source>
        <dbReference type="SAM" id="Phobius"/>
    </source>
</evidence>
<name>A0AA40X101_9GAMM</name>
<dbReference type="AlphaFoldDB" id="A0AA40X101"/>
<comment type="caution">
    <text evidence="15">The sequence shown here is derived from an EMBL/GenBank/DDBJ whole genome shotgun (WGS) entry which is preliminary data.</text>
</comment>
<dbReference type="GO" id="GO:0009055">
    <property type="term" value="F:electron transfer activity"/>
    <property type="evidence" value="ECO:0007669"/>
    <property type="project" value="InterPro"/>
</dbReference>
<dbReference type="InterPro" id="IPR052168">
    <property type="entry name" value="Cytochrome_b561_oxidase"/>
</dbReference>
<evidence type="ECO:0000256" key="5">
    <source>
        <dbReference type="ARBA" id="ARBA00022617"/>
    </source>
</evidence>
<dbReference type="GO" id="GO:0020037">
    <property type="term" value="F:heme binding"/>
    <property type="evidence" value="ECO:0007669"/>
    <property type="project" value="TreeGrafter"/>
</dbReference>
<proteinExistence type="inferred from homology"/>
<dbReference type="InterPro" id="IPR011577">
    <property type="entry name" value="Cyt_b561_bac/Ni-Hgenase"/>
</dbReference>
<keyword evidence="10" id="KW-0408">Iron</keyword>
<dbReference type="InterPro" id="IPR016174">
    <property type="entry name" value="Di-haem_cyt_TM"/>
</dbReference>
<evidence type="ECO:0000313" key="15">
    <source>
        <dbReference type="EMBL" id="MBF6636563.1"/>
    </source>
</evidence>
<evidence type="ECO:0000256" key="9">
    <source>
        <dbReference type="ARBA" id="ARBA00022989"/>
    </source>
</evidence>
<dbReference type="Pfam" id="PF01292">
    <property type="entry name" value="Ni_hydr_CYTB"/>
    <property type="match status" value="1"/>
</dbReference>
<sequence length="191" mass="21934">MRTKYKPVQIALHWLVFLLVVATYATIELRGYIPKSLPQHQWFTLLHFSFGASVLAMMVLRVFIRLMYVTPAINPAPKIWLHRLGELMHLAVYILFISIPILGVLSLYFKGDAWTLFTLNMPVSFEHSLLLSKKIKSLHELMANCGYYLIGLHAAAALFHHYCLHDNTLLRMIPGKKGMNTQGKKFPLTQK</sequence>
<feature type="transmembrane region" description="Helical" evidence="13">
    <location>
        <begin position="12"/>
        <end position="33"/>
    </location>
</feature>
<dbReference type="GO" id="GO:0046872">
    <property type="term" value="F:metal ion binding"/>
    <property type="evidence" value="ECO:0007669"/>
    <property type="project" value="UniProtKB-KW"/>
</dbReference>
<evidence type="ECO:0000256" key="7">
    <source>
        <dbReference type="ARBA" id="ARBA00022723"/>
    </source>
</evidence>
<keyword evidence="5" id="KW-0349">Heme</keyword>
<evidence type="ECO:0000256" key="1">
    <source>
        <dbReference type="ARBA" id="ARBA00001970"/>
    </source>
</evidence>
<keyword evidence="6 13" id="KW-0812">Transmembrane</keyword>
<reference evidence="15" key="2">
    <citation type="submission" date="2022-09" db="EMBL/GenBank/DDBJ databases">
        <title>Rouxiella aceris sp. nov., isolated from tree sap and emended description of the genus Rhouxiella.</title>
        <authorList>
            <person name="Kim I.S."/>
        </authorList>
    </citation>
    <scope>NUCLEOTIDE SEQUENCE</scope>
    <source>
        <strain evidence="15">SAP-2</strain>
    </source>
</reference>
<evidence type="ECO:0000313" key="16">
    <source>
        <dbReference type="Proteomes" id="UP000705283"/>
    </source>
</evidence>
<evidence type="ECO:0000259" key="14">
    <source>
        <dbReference type="Pfam" id="PF01292"/>
    </source>
</evidence>
<dbReference type="PANTHER" id="PTHR30529:SF4">
    <property type="entry name" value="SUPEROXIDE OXIDASE CYBB"/>
    <property type="match status" value="1"/>
</dbReference>
<dbReference type="GO" id="GO:0022904">
    <property type="term" value="P:respiratory electron transport chain"/>
    <property type="evidence" value="ECO:0007669"/>
    <property type="project" value="InterPro"/>
</dbReference>
<evidence type="ECO:0000256" key="6">
    <source>
        <dbReference type="ARBA" id="ARBA00022692"/>
    </source>
</evidence>
<protein>
    <submittedName>
        <fullName evidence="15">Cytochrome b561</fullName>
    </submittedName>
</protein>
<comment type="subcellular location">
    <subcellularLocation>
        <location evidence="2">Cell membrane</location>
        <topology evidence="2">Multi-pass membrane protein</topology>
    </subcellularLocation>
</comment>
<keyword evidence="8" id="KW-0249">Electron transport</keyword>
<dbReference type="SUPFAM" id="SSF81342">
    <property type="entry name" value="Transmembrane di-heme cytochromes"/>
    <property type="match status" value="1"/>
</dbReference>
<evidence type="ECO:0000256" key="8">
    <source>
        <dbReference type="ARBA" id="ARBA00022982"/>
    </source>
</evidence>
<keyword evidence="3" id="KW-0813">Transport</keyword>
<feature type="transmembrane region" description="Helical" evidence="13">
    <location>
        <begin position="90"/>
        <end position="109"/>
    </location>
</feature>
<organism evidence="15 16">
    <name type="scientific">Rouxiella silvae</name>
    <dbReference type="NCBI Taxonomy" id="1646373"/>
    <lineage>
        <taxon>Bacteria</taxon>
        <taxon>Pseudomonadati</taxon>
        <taxon>Pseudomonadota</taxon>
        <taxon>Gammaproteobacteria</taxon>
        <taxon>Enterobacterales</taxon>
        <taxon>Yersiniaceae</taxon>
        <taxon>Rouxiella</taxon>
    </lineage>
</organism>
<evidence type="ECO:0000256" key="4">
    <source>
        <dbReference type="ARBA" id="ARBA00022475"/>
    </source>
</evidence>
<comment type="similarity">
    <text evidence="12">Belongs to the cytochrome b561 family.</text>
</comment>
<evidence type="ECO:0000256" key="12">
    <source>
        <dbReference type="ARBA" id="ARBA00037975"/>
    </source>
</evidence>
<accession>A0AA40X101</accession>
<dbReference type="Proteomes" id="UP000705283">
    <property type="component" value="Unassembled WGS sequence"/>
</dbReference>
<evidence type="ECO:0000256" key="2">
    <source>
        <dbReference type="ARBA" id="ARBA00004651"/>
    </source>
</evidence>
<evidence type="ECO:0000256" key="10">
    <source>
        <dbReference type="ARBA" id="ARBA00023004"/>
    </source>
</evidence>
<keyword evidence="7" id="KW-0479">Metal-binding</keyword>
<dbReference type="GO" id="GO:0005886">
    <property type="term" value="C:plasma membrane"/>
    <property type="evidence" value="ECO:0007669"/>
    <property type="project" value="UniProtKB-SubCell"/>
</dbReference>
<dbReference type="EMBL" id="JADMKS010000003">
    <property type="protein sequence ID" value="MBF6636563.1"/>
    <property type="molecule type" value="Genomic_DNA"/>
</dbReference>
<dbReference type="PANTHER" id="PTHR30529">
    <property type="entry name" value="CYTOCHROME B561"/>
    <property type="match status" value="1"/>
</dbReference>
<dbReference type="RefSeq" id="WP_194977803.1">
    <property type="nucleotide sequence ID" value="NZ_JADMKS010000003.1"/>
</dbReference>
<keyword evidence="4" id="KW-1003">Cell membrane</keyword>
<keyword evidence="11 13" id="KW-0472">Membrane</keyword>
<keyword evidence="9 13" id="KW-1133">Transmembrane helix</keyword>
<feature type="transmembrane region" description="Helical" evidence="13">
    <location>
        <begin position="45"/>
        <end position="69"/>
    </location>
</feature>
<comment type="cofactor">
    <cofactor evidence="1">
        <name>heme b</name>
        <dbReference type="ChEBI" id="CHEBI:60344"/>
    </cofactor>
</comment>
<gene>
    <name evidence="15" type="primary">cybB</name>
    <name evidence="15" type="ORF">ITX54_07840</name>
</gene>
<evidence type="ECO:0000256" key="3">
    <source>
        <dbReference type="ARBA" id="ARBA00022448"/>
    </source>
</evidence>
<dbReference type="NCBIfam" id="NF008566">
    <property type="entry name" value="PRK11513.1"/>
    <property type="match status" value="1"/>
</dbReference>
<evidence type="ECO:0000256" key="11">
    <source>
        <dbReference type="ARBA" id="ARBA00023136"/>
    </source>
</evidence>
<reference evidence="15" key="1">
    <citation type="submission" date="2020-11" db="EMBL/GenBank/DDBJ databases">
        <authorList>
            <person name="Lee S.D."/>
        </authorList>
    </citation>
    <scope>NUCLEOTIDE SEQUENCE</scope>
    <source>
        <strain evidence="15">SAP-2</strain>
    </source>
</reference>
<feature type="domain" description="Cytochrome b561 bacterial/Ni-hydrogenase" evidence="14">
    <location>
        <begin position="5"/>
        <end position="175"/>
    </location>
</feature>